<evidence type="ECO:0000313" key="5">
    <source>
        <dbReference type="Proteomes" id="UP000015520"/>
    </source>
</evidence>
<keyword evidence="2" id="KW-0732">Signal</keyword>
<dbReference type="CDD" id="cd19978">
    <property type="entry name" value="PBP1_ABC_ligand_binding-like"/>
    <property type="match status" value="1"/>
</dbReference>
<protein>
    <submittedName>
        <fullName evidence="4">Amino acid-binding protein</fullName>
    </submittedName>
</protein>
<dbReference type="PATRIC" id="fig|1172190.3.peg.1775"/>
<evidence type="ECO:0000256" key="2">
    <source>
        <dbReference type="ARBA" id="ARBA00022729"/>
    </source>
</evidence>
<accession>T0J331</accession>
<sequence>MIKYFLALFGVLIFLYFSLRDEKFEQENLKLGISVPSTGIMKAWGSAVYSGADAYFSHVNDNNLLKNKKISLVVYDDKYEPELTIENIKKLIDEKIFVFFGFVGTPTVKKILPILQEEKIPLIAPFSGAEFLREKRNKHFVNFRSSYAQEIDAIVKYLYEKKGVKRFAVFYQNDDYGEEGFVSLLESLNKRGLKLAGEGTYKRNTLSIKHALYEIRSVQPEAILMVGAYRANALFIKTAKKDAIFKDTYFCNISFGDADEMVKELDKSTTNLLFSEVVPNYKSSKLSVVLEYQKLMQKYYPNQALGFVSLESFLAAKTVVVALQNIEGVITREKFLKEIKDLKSDSLGGLEIDFKNTQLHNKVYLYEYKDSSFIEVNNED</sequence>
<dbReference type="eggNOG" id="COG0683">
    <property type="taxonomic scope" value="Bacteria"/>
</dbReference>
<organism evidence="4 5">
    <name type="scientific">Sulfurimonas hongkongensis</name>
    <dbReference type="NCBI Taxonomy" id="1172190"/>
    <lineage>
        <taxon>Bacteria</taxon>
        <taxon>Pseudomonadati</taxon>
        <taxon>Campylobacterota</taxon>
        <taxon>Epsilonproteobacteria</taxon>
        <taxon>Campylobacterales</taxon>
        <taxon>Sulfurimonadaceae</taxon>
        <taxon>Sulfurimonas</taxon>
    </lineage>
</organism>
<evidence type="ECO:0000313" key="4">
    <source>
        <dbReference type="EMBL" id="EQB35450.1"/>
    </source>
</evidence>
<keyword evidence="5" id="KW-1185">Reference proteome</keyword>
<dbReference type="STRING" id="1172190.M947_09205"/>
<dbReference type="PANTHER" id="PTHR47235:SF1">
    <property type="entry name" value="BLR6548 PROTEIN"/>
    <property type="match status" value="1"/>
</dbReference>
<gene>
    <name evidence="4" type="ORF">M947_09205</name>
</gene>
<evidence type="ECO:0000259" key="3">
    <source>
        <dbReference type="Pfam" id="PF13458"/>
    </source>
</evidence>
<dbReference type="PANTHER" id="PTHR47235">
    <property type="entry name" value="BLR6548 PROTEIN"/>
    <property type="match status" value="1"/>
</dbReference>
<dbReference type="Gene3D" id="3.40.50.2300">
    <property type="match status" value="2"/>
</dbReference>
<dbReference type="SUPFAM" id="SSF53822">
    <property type="entry name" value="Periplasmic binding protein-like I"/>
    <property type="match status" value="1"/>
</dbReference>
<feature type="domain" description="Leucine-binding protein" evidence="3">
    <location>
        <begin position="29"/>
        <end position="369"/>
    </location>
</feature>
<dbReference type="Pfam" id="PF13458">
    <property type="entry name" value="Peripla_BP_6"/>
    <property type="match status" value="1"/>
</dbReference>
<dbReference type="RefSeq" id="WP_021288089.1">
    <property type="nucleotide sequence ID" value="NZ_AUPZ01000013.1"/>
</dbReference>
<proteinExistence type="inferred from homology"/>
<dbReference type="AlphaFoldDB" id="T0J331"/>
<dbReference type="InterPro" id="IPR028081">
    <property type="entry name" value="Leu-bd"/>
</dbReference>
<dbReference type="OrthoDB" id="9777352at2"/>
<dbReference type="Proteomes" id="UP000015520">
    <property type="component" value="Unassembled WGS sequence"/>
</dbReference>
<dbReference type="InterPro" id="IPR028082">
    <property type="entry name" value="Peripla_BP_I"/>
</dbReference>
<comment type="similarity">
    <text evidence="1">Belongs to the leucine-binding protein family.</text>
</comment>
<comment type="caution">
    <text evidence="4">The sequence shown here is derived from an EMBL/GenBank/DDBJ whole genome shotgun (WGS) entry which is preliminary data.</text>
</comment>
<evidence type="ECO:0000256" key="1">
    <source>
        <dbReference type="ARBA" id="ARBA00010062"/>
    </source>
</evidence>
<dbReference type="EMBL" id="AUPZ01000013">
    <property type="protein sequence ID" value="EQB35450.1"/>
    <property type="molecule type" value="Genomic_DNA"/>
</dbReference>
<reference evidence="4 5" key="1">
    <citation type="submission" date="2013-07" db="EMBL/GenBank/DDBJ databases">
        <title>Sulfurimonas hongkongensis AST-10 Genome Sequencing.</title>
        <authorList>
            <person name="Cai L."/>
            <person name="Zhang T."/>
        </authorList>
    </citation>
    <scope>NUCLEOTIDE SEQUENCE [LARGE SCALE GENOMIC DNA]</scope>
    <source>
        <strain evidence="4 5">AST-10</strain>
    </source>
</reference>
<name>T0J331_9BACT</name>